<protein>
    <submittedName>
        <fullName evidence="1">Uncharacterized protein</fullName>
    </submittedName>
</protein>
<sequence>MKGAERVAATWSFGGSLPTEQNTLVATGKAQKEQYRKTGKGGAEVANYETYFDYMTGLTDYYAEQLR</sequence>
<dbReference type="EMBL" id="VSSQ01041192">
    <property type="protein sequence ID" value="MPM94587.1"/>
    <property type="molecule type" value="Genomic_DNA"/>
</dbReference>
<comment type="caution">
    <text evidence="1">The sequence shown here is derived from an EMBL/GenBank/DDBJ whole genome shotgun (WGS) entry which is preliminary data.</text>
</comment>
<accession>A0A645DYY2</accession>
<dbReference type="AlphaFoldDB" id="A0A645DYY2"/>
<name>A0A645DYY2_9ZZZZ</name>
<gene>
    <name evidence="1" type="ORF">SDC9_141733</name>
</gene>
<reference evidence="1" key="1">
    <citation type="submission" date="2019-08" db="EMBL/GenBank/DDBJ databases">
        <authorList>
            <person name="Kucharzyk K."/>
            <person name="Murdoch R.W."/>
            <person name="Higgins S."/>
            <person name="Loffler F."/>
        </authorList>
    </citation>
    <scope>NUCLEOTIDE SEQUENCE</scope>
</reference>
<organism evidence="1">
    <name type="scientific">bioreactor metagenome</name>
    <dbReference type="NCBI Taxonomy" id="1076179"/>
    <lineage>
        <taxon>unclassified sequences</taxon>
        <taxon>metagenomes</taxon>
        <taxon>ecological metagenomes</taxon>
    </lineage>
</organism>
<evidence type="ECO:0000313" key="1">
    <source>
        <dbReference type="EMBL" id="MPM94587.1"/>
    </source>
</evidence>
<proteinExistence type="predicted"/>